<name>A0A843BCG1_9BURK</name>
<comment type="caution">
    <text evidence="2">The sequence shown here is derived from an EMBL/GenBank/DDBJ whole genome shotgun (WGS) entry which is preliminary data.</text>
</comment>
<gene>
    <name evidence="2" type="ORF">HF327_020110</name>
</gene>
<dbReference type="Gene3D" id="1.10.150.260">
    <property type="entry name" value="YozE SAM-like"/>
    <property type="match status" value="1"/>
</dbReference>
<evidence type="ECO:0000313" key="2">
    <source>
        <dbReference type="EMBL" id="MBI1626784.1"/>
    </source>
</evidence>
<evidence type="ECO:0000313" key="3">
    <source>
        <dbReference type="Proteomes" id="UP000530032"/>
    </source>
</evidence>
<dbReference type="RefSeq" id="WP_198462145.1">
    <property type="nucleotide sequence ID" value="NZ_JABBCQ020000024.1"/>
</dbReference>
<organism evidence="2 3">
    <name type="scientific">Comamonas suwonensis</name>
    <dbReference type="NCBI Taxonomy" id="2606214"/>
    <lineage>
        <taxon>Bacteria</taxon>
        <taxon>Pseudomonadati</taxon>
        <taxon>Pseudomonadota</taxon>
        <taxon>Betaproteobacteria</taxon>
        <taxon>Burkholderiales</taxon>
        <taxon>Comamonadaceae</taxon>
        <taxon>Comamonas</taxon>
    </lineage>
</organism>
<dbReference type="Pfam" id="PF06855">
    <property type="entry name" value="YozE_SAM_like"/>
    <property type="match status" value="1"/>
</dbReference>
<sequence>MAEQKASAASRSRFYRWLEKQASRDDPVGDLAYDITHDKGFPIEASLRQTRSYLESKWVSEAVMDALAQAWLEFSANR</sequence>
<proteinExistence type="predicted"/>
<feature type="domain" description="YozE SAM-like" evidence="1">
    <location>
        <begin position="14"/>
        <end position="75"/>
    </location>
</feature>
<protein>
    <recommendedName>
        <fullName evidence="1">YozE SAM-like domain-containing protein</fullName>
    </recommendedName>
</protein>
<dbReference type="InterPro" id="IPR023089">
    <property type="entry name" value="YozE_SAM-like"/>
</dbReference>
<accession>A0A843BCG1</accession>
<dbReference type="EMBL" id="JABBCQ020000024">
    <property type="protein sequence ID" value="MBI1626784.1"/>
    <property type="molecule type" value="Genomic_DNA"/>
</dbReference>
<dbReference type="SUPFAM" id="SSF140652">
    <property type="entry name" value="YozE-like"/>
    <property type="match status" value="1"/>
</dbReference>
<dbReference type="Proteomes" id="UP000530032">
    <property type="component" value="Unassembled WGS sequence"/>
</dbReference>
<evidence type="ECO:0000259" key="1">
    <source>
        <dbReference type="Pfam" id="PF06855"/>
    </source>
</evidence>
<reference evidence="2" key="1">
    <citation type="submission" date="2020-12" db="EMBL/GenBank/DDBJ databases">
        <title>Comamonas sp. nov., isolated from stream water.</title>
        <authorList>
            <person name="Park K.-H."/>
        </authorList>
    </citation>
    <scope>NUCLEOTIDE SEQUENCE</scope>
    <source>
        <strain evidence="2">EJ-4</strain>
    </source>
</reference>
<dbReference type="InterPro" id="IPR036806">
    <property type="entry name" value="YozE_SAM-like_sf"/>
</dbReference>
<keyword evidence="3" id="KW-1185">Reference proteome</keyword>
<dbReference type="AlphaFoldDB" id="A0A843BCG1"/>